<dbReference type="Proteomes" id="UP000257045">
    <property type="component" value="Unassembled WGS sequence"/>
</dbReference>
<dbReference type="Gene3D" id="3.40.50.300">
    <property type="entry name" value="P-loop containing nucleotide triphosphate hydrolases"/>
    <property type="match status" value="1"/>
</dbReference>
<feature type="domain" description="AAA+ ATPase" evidence="4">
    <location>
        <begin position="353"/>
        <end position="491"/>
    </location>
</feature>
<dbReference type="EMBL" id="NXLV01000015">
    <property type="protein sequence ID" value="RDU69389.1"/>
    <property type="molecule type" value="Genomic_DNA"/>
</dbReference>
<keyword evidence="3" id="KW-0067">ATP-binding</keyword>
<evidence type="ECO:0000313" key="6">
    <source>
        <dbReference type="Proteomes" id="UP000257045"/>
    </source>
</evidence>
<dbReference type="SUPFAM" id="SSF52540">
    <property type="entry name" value="P-loop containing nucleoside triphosphate hydrolases"/>
    <property type="match status" value="1"/>
</dbReference>
<dbReference type="InterPro" id="IPR003593">
    <property type="entry name" value="AAA+_ATPase"/>
</dbReference>
<dbReference type="InterPro" id="IPR050221">
    <property type="entry name" value="26S_Proteasome_ATPase"/>
</dbReference>
<evidence type="ECO:0000256" key="1">
    <source>
        <dbReference type="ARBA" id="ARBA00006914"/>
    </source>
</evidence>
<gene>
    <name evidence="5" type="ORF">CQA58_06945</name>
</gene>
<dbReference type="Pfam" id="PF00004">
    <property type="entry name" value="AAA"/>
    <property type="match status" value="1"/>
</dbReference>
<organism evidence="5 6">
    <name type="scientific">Helicobacter brantae</name>
    <dbReference type="NCBI Taxonomy" id="375927"/>
    <lineage>
        <taxon>Bacteria</taxon>
        <taxon>Pseudomonadati</taxon>
        <taxon>Campylobacterota</taxon>
        <taxon>Epsilonproteobacteria</taxon>
        <taxon>Campylobacterales</taxon>
        <taxon>Helicobacteraceae</taxon>
        <taxon>Helicobacter</taxon>
    </lineage>
</organism>
<accession>A0A3D8IVT6</accession>
<reference evidence="5 6" key="1">
    <citation type="submission" date="2018-04" db="EMBL/GenBank/DDBJ databases">
        <title>Novel Campyloabacter and Helicobacter Species and Strains.</title>
        <authorList>
            <person name="Mannion A.J."/>
            <person name="Shen Z."/>
            <person name="Fox J.G."/>
        </authorList>
    </citation>
    <scope>NUCLEOTIDE SEQUENCE [LARGE SCALE GENOMIC DNA]</scope>
    <source>
        <strain evidence="5 6">MIT 04-9366</strain>
    </source>
</reference>
<proteinExistence type="inferred from homology"/>
<evidence type="ECO:0000313" key="5">
    <source>
        <dbReference type="EMBL" id="RDU69389.1"/>
    </source>
</evidence>
<dbReference type="CDD" id="cd19481">
    <property type="entry name" value="RecA-like_protease"/>
    <property type="match status" value="1"/>
</dbReference>
<dbReference type="RefSeq" id="WP_115569996.1">
    <property type="nucleotide sequence ID" value="NZ_NXLV01000015.1"/>
</dbReference>
<evidence type="ECO:0000256" key="2">
    <source>
        <dbReference type="ARBA" id="ARBA00022741"/>
    </source>
</evidence>
<name>A0A3D8IVT6_9HELI</name>
<dbReference type="GO" id="GO:0016887">
    <property type="term" value="F:ATP hydrolysis activity"/>
    <property type="evidence" value="ECO:0007669"/>
    <property type="project" value="InterPro"/>
</dbReference>
<dbReference type="PANTHER" id="PTHR23073">
    <property type="entry name" value="26S PROTEASOME REGULATORY SUBUNIT"/>
    <property type="match status" value="1"/>
</dbReference>
<dbReference type="InterPro" id="IPR003959">
    <property type="entry name" value="ATPase_AAA_core"/>
</dbReference>
<keyword evidence="2" id="KW-0547">Nucleotide-binding</keyword>
<protein>
    <submittedName>
        <fullName evidence="5">AAA family ATPase</fullName>
    </submittedName>
</protein>
<dbReference type="InterPro" id="IPR027417">
    <property type="entry name" value="P-loop_NTPase"/>
</dbReference>
<dbReference type="GO" id="GO:0005524">
    <property type="term" value="F:ATP binding"/>
    <property type="evidence" value="ECO:0007669"/>
    <property type="project" value="UniProtKB-KW"/>
</dbReference>
<keyword evidence="6" id="KW-1185">Reference proteome</keyword>
<sequence>MQYYLDFINTKEVQKSTIFPSLKCDEDEAKILQYMAKALLNSEVEIMVLSLVENLFGLKGEETLAYLPKIKNLLELGWVSQSNFSRPTNTLLLELLNENIYLTHSFLRLLEDGTLEVALPKANPYQDHLEYLKDQFLKIDLLQQINHLKLSYKLDSPSLSRIQYRLNTLEQQIKYRLKLTQTPFEIVSLIKDAELDSKEQTLFFALLKEEYSGGEGNLREMNALIELISEDEYDKIKNRSLLDEKSNLIEKNLVDYDEILNPFGGIARTFFINEEILQKIIYPNKKKKKSKNTLTNLIKEQETFEILEPKKDLKDIVLAPSTREVLESLLKQMDPKVISQLKAWGVKERKSGIESKIIFYGSAGTGKTLTALALAKSLKKQILNFDCSKILSMYVGESEKNVRKIFDSYREITQKSKSEPILLLDEADQFLSARSTGGGGADKMHNQMQNIFLEQIEKFDGILIATTNLLETLDSAFSRRFNYKIEFKRPTQEQRAKLWELHLPKNASYSMDKKELVKKLSSYDLSGGQISLVVKNTAYKVATRDNPTFSLEDFSKEIIKERDGSFDGEKSMGFVV</sequence>
<dbReference type="SMART" id="SM00382">
    <property type="entry name" value="AAA"/>
    <property type="match status" value="1"/>
</dbReference>
<dbReference type="AlphaFoldDB" id="A0A3D8IVT6"/>
<dbReference type="OrthoDB" id="9802352at2"/>
<comment type="caution">
    <text evidence="5">The sequence shown here is derived from an EMBL/GenBank/DDBJ whole genome shotgun (WGS) entry which is preliminary data.</text>
</comment>
<comment type="similarity">
    <text evidence="1">Belongs to the AAA ATPase family.</text>
</comment>
<evidence type="ECO:0000256" key="3">
    <source>
        <dbReference type="ARBA" id="ARBA00022840"/>
    </source>
</evidence>
<evidence type="ECO:0000259" key="4">
    <source>
        <dbReference type="SMART" id="SM00382"/>
    </source>
</evidence>